<sequence length="134" mass="13660">MSTAALPTATPFLHRRADAGRGARGTSLVHTARGPRRTAIAVRRLALLAVIAALGLGLALAVRPAAFAGAGAAPSGSSAHTHSVVVGEGQTLWSIAVRNAGGEDPRDVIVEIRDLNGIEGSVVHPGQRLEVPAR</sequence>
<dbReference type="EMBL" id="WWEQ01000017">
    <property type="protein sequence ID" value="MYM19481.1"/>
    <property type="molecule type" value="Genomic_DNA"/>
</dbReference>
<dbReference type="RefSeq" id="WP_160952913.1">
    <property type="nucleotide sequence ID" value="NZ_WWEQ01000017.1"/>
</dbReference>
<dbReference type="SMART" id="SM00257">
    <property type="entry name" value="LysM"/>
    <property type="match status" value="1"/>
</dbReference>
<dbReference type="Gene3D" id="3.10.350.10">
    <property type="entry name" value="LysM domain"/>
    <property type="match status" value="1"/>
</dbReference>
<organism evidence="3 4">
    <name type="scientific">Brevibacterium rongguiense</name>
    <dbReference type="NCBI Taxonomy" id="2695267"/>
    <lineage>
        <taxon>Bacteria</taxon>
        <taxon>Bacillati</taxon>
        <taxon>Actinomycetota</taxon>
        <taxon>Actinomycetes</taxon>
        <taxon>Micrococcales</taxon>
        <taxon>Brevibacteriaceae</taxon>
        <taxon>Brevibacterium</taxon>
    </lineage>
</organism>
<evidence type="ECO:0000259" key="2">
    <source>
        <dbReference type="PROSITE" id="PS51782"/>
    </source>
</evidence>
<name>A0A6N9H6I1_9MICO</name>
<dbReference type="InterPro" id="IPR036779">
    <property type="entry name" value="LysM_dom_sf"/>
</dbReference>
<keyword evidence="4" id="KW-1185">Reference proteome</keyword>
<accession>A0A6N9H6I1</accession>
<dbReference type="Proteomes" id="UP000469215">
    <property type="component" value="Unassembled WGS sequence"/>
</dbReference>
<evidence type="ECO:0000313" key="3">
    <source>
        <dbReference type="EMBL" id="MYM19481.1"/>
    </source>
</evidence>
<comment type="caution">
    <text evidence="3">The sequence shown here is derived from an EMBL/GenBank/DDBJ whole genome shotgun (WGS) entry which is preliminary data.</text>
</comment>
<dbReference type="CDD" id="cd00118">
    <property type="entry name" value="LysM"/>
    <property type="match status" value="1"/>
</dbReference>
<feature type="domain" description="LysM" evidence="2">
    <location>
        <begin position="80"/>
        <end position="131"/>
    </location>
</feature>
<dbReference type="Pfam" id="PF01476">
    <property type="entry name" value="LysM"/>
    <property type="match status" value="1"/>
</dbReference>
<feature type="transmembrane region" description="Helical" evidence="1">
    <location>
        <begin position="45"/>
        <end position="62"/>
    </location>
</feature>
<keyword evidence="1" id="KW-1133">Transmembrane helix</keyword>
<dbReference type="PROSITE" id="PS51782">
    <property type="entry name" value="LYSM"/>
    <property type="match status" value="1"/>
</dbReference>
<reference evidence="3 4" key="1">
    <citation type="submission" date="2020-01" db="EMBL/GenBank/DDBJ databases">
        <authorList>
            <person name="Deng T."/>
        </authorList>
    </citation>
    <scope>NUCLEOTIDE SEQUENCE [LARGE SCALE GENOMIC DNA]</scope>
    <source>
        <strain evidence="3 4">5221</strain>
    </source>
</reference>
<dbReference type="InterPro" id="IPR018392">
    <property type="entry name" value="LysM"/>
</dbReference>
<evidence type="ECO:0000256" key="1">
    <source>
        <dbReference type="SAM" id="Phobius"/>
    </source>
</evidence>
<evidence type="ECO:0000313" key="4">
    <source>
        <dbReference type="Proteomes" id="UP000469215"/>
    </source>
</evidence>
<dbReference type="AlphaFoldDB" id="A0A6N9H6I1"/>
<keyword evidence="1" id="KW-0812">Transmembrane</keyword>
<keyword evidence="1" id="KW-0472">Membrane</keyword>
<proteinExistence type="predicted"/>
<gene>
    <name evidence="3" type="ORF">GSY69_05735</name>
</gene>
<protein>
    <submittedName>
        <fullName evidence="3">LysM peptidoglycan-binding domain-containing protein</fullName>
    </submittedName>
</protein>